<comment type="caution">
    <text evidence="2">The sequence shown here is derived from an EMBL/GenBank/DDBJ whole genome shotgun (WGS) entry which is preliminary data.</text>
</comment>
<proteinExistence type="predicted"/>
<reference evidence="2" key="1">
    <citation type="journal article" date="2021" name="PeerJ">
        <title>Extensive microbial diversity within the chicken gut microbiome revealed by metagenomics and culture.</title>
        <authorList>
            <person name="Gilroy R."/>
            <person name="Ravi A."/>
            <person name="Getino M."/>
            <person name="Pursley I."/>
            <person name="Horton D.L."/>
            <person name="Alikhan N.F."/>
            <person name="Baker D."/>
            <person name="Gharbi K."/>
            <person name="Hall N."/>
            <person name="Watson M."/>
            <person name="Adriaenssens E.M."/>
            <person name="Foster-Nyarko E."/>
            <person name="Jarju S."/>
            <person name="Secka A."/>
            <person name="Antonio M."/>
            <person name="Oren A."/>
            <person name="Chaudhuri R.R."/>
            <person name="La Ragione R."/>
            <person name="Hildebrand F."/>
            <person name="Pallen M.J."/>
        </authorList>
    </citation>
    <scope>NUCLEOTIDE SEQUENCE</scope>
    <source>
        <strain evidence="2">9264</strain>
    </source>
</reference>
<gene>
    <name evidence="2" type="ORF">H9906_05455</name>
</gene>
<dbReference type="Pfam" id="PF04214">
    <property type="entry name" value="DUF411"/>
    <property type="match status" value="1"/>
</dbReference>
<keyword evidence="1" id="KW-0732">Signal</keyword>
<protein>
    <recommendedName>
        <fullName evidence="4">CopG family transcriptional regulator</fullName>
    </recommendedName>
</protein>
<accession>A0A9D2U921</accession>
<dbReference type="EMBL" id="DWUQ01000108">
    <property type="protein sequence ID" value="HJD44462.1"/>
    <property type="molecule type" value="Genomic_DNA"/>
</dbReference>
<evidence type="ECO:0000313" key="2">
    <source>
        <dbReference type="EMBL" id="HJD44462.1"/>
    </source>
</evidence>
<dbReference type="SUPFAM" id="SSF52833">
    <property type="entry name" value="Thioredoxin-like"/>
    <property type="match status" value="1"/>
</dbReference>
<dbReference type="InterPro" id="IPR036249">
    <property type="entry name" value="Thioredoxin-like_sf"/>
</dbReference>
<sequence>MLKLHSWTALLGRTVLLSSSLVAFASFAQSATDIQASSLSPSASTAATLNANAAQSSLSGTLHKEPWCGCCTAYADYLEEHGIHVERVDHNDITPLKQRLGTDQAESCHTVELNGYVIEGHVPIAAIQKLLDEKPEIKGIAVPGMPFNSPGMGPEIPGTLPVLSLDEQGKVMGEFGRF</sequence>
<dbReference type="Proteomes" id="UP000823889">
    <property type="component" value="Unassembled WGS sequence"/>
</dbReference>
<dbReference type="InterPro" id="IPR007332">
    <property type="entry name" value="DUF411"/>
</dbReference>
<reference evidence="2" key="2">
    <citation type="submission" date="2021-04" db="EMBL/GenBank/DDBJ databases">
        <authorList>
            <person name="Gilroy R."/>
        </authorList>
    </citation>
    <scope>NUCLEOTIDE SEQUENCE</scope>
    <source>
        <strain evidence="2">9264</strain>
    </source>
</reference>
<evidence type="ECO:0008006" key="4">
    <source>
        <dbReference type="Google" id="ProtNLM"/>
    </source>
</evidence>
<evidence type="ECO:0000256" key="1">
    <source>
        <dbReference type="SAM" id="SignalP"/>
    </source>
</evidence>
<name>A0A9D2U921_9BURK</name>
<organism evidence="2 3">
    <name type="scientific">Candidatus Paenalcaligenes intestinipullorum</name>
    <dbReference type="NCBI Taxonomy" id="2838718"/>
    <lineage>
        <taxon>Bacteria</taxon>
        <taxon>Pseudomonadati</taxon>
        <taxon>Pseudomonadota</taxon>
        <taxon>Betaproteobacteria</taxon>
        <taxon>Burkholderiales</taxon>
        <taxon>Alcaligenaceae</taxon>
        <taxon>Paenalcaligenes</taxon>
    </lineage>
</organism>
<dbReference type="AlphaFoldDB" id="A0A9D2U921"/>
<feature type="chain" id="PRO_5039412708" description="CopG family transcriptional regulator" evidence="1">
    <location>
        <begin position="26"/>
        <end position="178"/>
    </location>
</feature>
<feature type="signal peptide" evidence="1">
    <location>
        <begin position="1"/>
        <end position="25"/>
    </location>
</feature>
<evidence type="ECO:0000313" key="3">
    <source>
        <dbReference type="Proteomes" id="UP000823889"/>
    </source>
</evidence>